<evidence type="ECO:0000313" key="2">
    <source>
        <dbReference type="Proteomes" id="UP000029386"/>
    </source>
</evidence>
<keyword evidence="2" id="KW-1185">Reference proteome</keyword>
<dbReference type="EMBL" id="JOSY01000019">
    <property type="protein sequence ID" value="KFM16509.1"/>
    <property type="molecule type" value="Genomic_DNA"/>
</dbReference>
<sequence length="62" mass="7608">MGRCYENPNAPSLKKRMERVFQKCRISSKDKTHQRFEEQKKMEERVWNSIHHRHKNIGNIQI</sequence>
<evidence type="ECO:0000313" key="1">
    <source>
        <dbReference type="EMBL" id="KFM16509.1"/>
    </source>
</evidence>
<name>A0A087RSQ5_9ARCH</name>
<proteinExistence type="predicted"/>
<dbReference type="AlphaFoldDB" id="A0A087RSQ5"/>
<dbReference type="Proteomes" id="UP000029386">
    <property type="component" value="Unassembled WGS sequence"/>
</dbReference>
<protein>
    <submittedName>
        <fullName evidence="1">Uncharacterized protein</fullName>
    </submittedName>
</protein>
<organism evidence="1 2">
    <name type="scientific">Marine Group I thaumarchaeote SCGC AAA799-D11</name>
    <dbReference type="NCBI Taxonomy" id="1502291"/>
    <lineage>
        <taxon>Archaea</taxon>
        <taxon>Nitrososphaerota</taxon>
        <taxon>Marine Group I</taxon>
    </lineage>
</organism>
<accession>A0A087RSQ5</accession>
<reference evidence="1 2" key="1">
    <citation type="submission" date="2014-06" db="EMBL/GenBank/DDBJ databases">
        <authorList>
            <person name="Ngugi D.K."/>
            <person name="Blom J."/>
            <person name="Alam I."/>
            <person name="Rashid M."/>
            <person name="Baalawi W."/>
            <person name="Zhang G."/>
            <person name="Hikmawan T."/>
            <person name="Guan Y."/>
            <person name="Antunes A."/>
            <person name="Siam R."/>
            <person name="El-Dorry H."/>
            <person name="Bajic V."/>
            <person name="Stingl U."/>
        </authorList>
    </citation>
    <scope>NUCLEOTIDE SEQUENCE [LARGE SCALE GENOMIC DNA]</scope>
    <source>
        <strain evidence="1">SCGC AAA799-D11</strain>
    </source>
</reference>
<gene>
    <name evidence="1" type="ORF">AAA799D11_00633</name>
</gene>
<comment type="caution">
    <text evidence="1">The sequence shown here is derived from an EMBL/GenBank/DDBJ whole genome shotgun (WGS) entry which is preliminary data.</text>
</comment>